<keyword evidence="2" id="KW-1185">Reference proteome</keyword>
<accession>A0AAD7KC36</accession>
<feature type="non-terminal residue" evidence="1">
    <location>
        <position position="310"/>
    </location>
</feature>
<dbReference type="AlphaFoldDB" id="A0AAD7KC36"/>
<gene>
    <name evidence="1" type="ORF">B0H16DRAFT_1249083</name>
</gene>
<proteinExistence type="predicted"/>
<dbReference type="Proteomes" id="UP001215598">
    <property type="component" value="Unassembled WGS sequence"/>
</dbReference>
<organism evidence="1 2">
    <name type="scientific">Mycena metata</name>
    <dbReference type="NCBI Taxonomy" id="1033252"/>
    <lineage>
        <taxon>Eukaryota</taxon>
        <taxon>Fungi</taxon>
        <taxon>Dikarya</taxon>
        <taxon>Basidiomycota</taxon>
        <taxon>Agaricomycotina</taxon>
        <taxon>Agaricomycetes</taxon>
        <taxon>Agaricomycetidae</taxon>
        <taxon>Agaricales</taxon>
        <taxon>Marasmiineae</taxon>
        <taxon>Mycenaceae</taxon>
        <taxon>Mycena</taxon>
    </lineage>
</organism>
<feature type="non-terminal residue" evidence="1">
    <location>
        <position position="1"/>
    </location>
</feature>
<name>A0AAD7KC36_9AGAR</name>
<protein>
    <submittedName>
        <fullName evidence="1">Uncharacterized protein</fullName>
    </submittedName>
</protein>
<dbReference type="EMBL" id="JARKIB010000005">
    <property type="protein sequence ID" value="KAJ7779996.1"/>
    <property type="molecule type" value="Genomic_DNA"/>
</dbReference>
<comment type="caution">
    <text evidence="1">The sequence shown here is derived from an EMBL/GenBank/DDBJ whole genome shotgun (WGS) entry which is preliminary data.</text>
</comment>
<reference evidence="1" key="1">
    <citation type="submission" date="2023-03" db="EMBL/GenBank/DDBJ databases">
        <title>Massive genome expansion in bonnet fungi (Mycena s.s.) driven by repeated elements and novel gene families across ecological guilds.</title>
        <authorList>
            <consortium name="Lawrence Berkeley National Laboratory"/>
            <person name="Harder C.B."/>
            <person name="Miyauchi S."/>
            <person name="Viragh M."/>
            <person name="Kuo A."/>
            <person name="Thoen E."/>
            <person name="Andreopoulos B."/>
            <person name="Lu D."/>
            <person name="Skrede I."/>
            <person name="Drula E."/>
            <person name="Henrissat B."/>
            <person name="Morin E."/>
            <person name="Kohler A."/>
            <person name="Barry K."/>
            <person name="LaButti K."/>
            <person name="Morin E."/>
            <person name="Salamov A."/>
            <person name="Lipzen A."/>
            <person name="Mereny Z."/>
            <person name="Hegedus B."/>
            <person name="Baldrian P."/>
            <person name="Stursova M."/>
            <person name="Weitz H."/>
            <person name="Taylor A."/>
            <person name="Grigoriev I.V."/>
            <person name="Nagy L.G."/>
            <person name="Martin F."/>
            <person name="Kauserud H."/>
        </authorList>
    </citation>
    <scope>NUCLEOTIDE SEQUENCE</scope>
    <source>
        <strain evidence="1">CBHHK182m</strain>
    </source>
</reference>
<evidence type="ECO:0000313" key="2">
    <source>
        <dbReference type="Proteomes" id="UP001215598"/>
    </source>
</evidence>
<evidence type="ECO:0000313" key="1">
    <source>
        <dbReference type="EMBL" id="KAJ7779996.1"/>
    </source>
</evidence>
<sequence>YADRNASGIYDKVADQVLAMGTDALANIDYTQDYTRHVEDWSKNHRFMDRSGNKLRTAIVSEILGPAMGTLIQAHGNYYARDGDDPIDDKAKIKDTIALGVPTQASVKLYNTFLNQVIGANPVVSANATEDARNGRNPIVKNWSKAGVEGSDTHNVLMLTTLPKYGIPAAAGIPRPVTAAKRRLDQVDDDQAAPAGPSADGKPQYSADNIKLGAFYEPSILPDYGGSYFNHTKAKLVQLDVRDIKNELIPPWKFYEALRPGTLVLCLVSLHCFSMTDDGGKERKERKVYQLNTHSIRVLSESDEPVEERT</sequence>